<dbReference type="RefSeq" id="WP_111443995.1">
    <property type="nucleotide sequence ID" value="NZ_QKZK01000002.1"/>
</dbReference>
<dbReference type="PANTHER" id="PTHR41775:SF1">
    <property type="entry name" value="PEPTIDASE M6-LIKE DOMAIN-CONTAINING PROTEIN"/>
    <property type="match status" value="1"/>
</dbReference>
<dbReference type="GO" id="GO:0006508">
    <property type="term" value="P:proteolysis"/>
    <property type="evidence" value="ECO:0007669"/>
    <property type="project" value="UniProtKB-KW"/>
</dbReference>
<keyword evidence="2" id="KW-0645">Protease</keyword>
<sequence length="1148" mass="125486">MWRVVVLCMFVLGWGADGWSIGASPIAVKVTQPDGSVLTVRNHGDERFRWVATDDGYRVLRNDAGVFEYAMLTDEGLVVPSGIRAAEPGNRSADEAAWVRNLPKHLAVASGLKSASNTSYMPMKSASATPQGTYHLLVIMANFSNTSVSYLAFDFDAQMNQSNYSGTGSFRDYYLENSNGQLEVVSTVTQWVNLPKTHDYYGSESKWGEFAYDAIKAAYAAGVDFSKFDNDGDGVVDGIAIIHQGNGQESSSNEKDIWSHAWSLTSAGYRSSQLKMGAVSVDNYFTQPELNANGKEMATIGVMCHEFGHILGAYDFYDTDYEENGQHDGTGSWDLMGNGAFNGSPIGATPAHHNPWTKQQLGWVSQTLLDHYQQVLMEPVLTGHRVWRYNTSTPGEYFLLENRIKTGFDAYLPGQGMLIYHVDSTVIAERGAANDINAYEHQGLYVKVASETIDSDACPFPGSGAVVAFTDVTTPAALSWAGLPTKQSLTSILQEGDMIRFDFMDLQYGFPSFFSAKTVSESDVLLSWQQPDGAFPLLIARSVDGVFGIPGDGRVYLPGDRLEGGGVVLWAGNEGDFLMDAIGADSLIYYRLWVYRNDRYSEPMDASAYAFSNIRFLVRDLSGAVLADAGVTVANYSSSTGGDGVASLTGDFRSKGVQRFVIRKPGYVDKWGAWDTSQGDTLTVALLPQLDVPVQTTDLSVDYRDVALTWNPVVNETFAGYEPFSLTLPGWTMVDKDLAPTYAIAKVDFPNEGYTGSFMVFDGYDDAFIDSGYVFPSYAGRQFLACMAARGQANNDWLISPAITVTDSLWFSVMARSITDEYGLERMKIWVSESGTALSAFKVISGSNYLSVPAEWTRYEYDLSVYMGKTIHLAINSVSNDSYMLMLDRLVFTPERLSVNAKFKAVGKIVEQLPTRDITPASIIKNITTDVASASEAVVYQIWRDGVMVGVTSGLTANTFVDDVPGCGVYEYQIRALLGDGSQAESPVHSIASCYRVAMRFTDGIDPVGSLSVGFNGQVLQTDEDGSVLFVAVDAGMWPLVASRAGFNDYAASLDVTGNASVNLVIELNDMNERSLLYHRNDALPVVQLPDGYDSAVYCIYSLSGKCVASQSVSAYRFVPDMTGLPKGIYLMQIDMGDRAESLKIIWR</sequence>
<dbReference type="NCBIfam" id="NF038128">
    <property type="entry name" value="choice_anch_J"/>
    <property type="match status" value="1"/>
</dbReference>
<evidence type="ECO:0000313" key="3">
    <source>
        <dbReference type="Proteomes" id="UP000249239"/>
    </source>
</evidence>
<name>A0A2W7PA76_9BACT</name>
<keyword evidence="3" id="KW-1185">Reference proteome</keyword>
<dbReference type="NCBIfam" id="TIGR03296">
    <property type="entry name" value="M6dom_TIGR03296"/>
    <property type="match status" value="1"/>
</dbReference>
<dbReference type="AlphaFoldDB" id="A0A2W7PA76"/>
<dbReference type="Proteomes" id="UP000249239">
    <property type="component" value="Unassembled WGS sequence"/>
</dbReference>
<evidence type="ECO:0000259" key="1">
    <source>
        <dbReference type="Pfam" id="PF05547"/>
    </source>
</evidence>
<dbReference type="Pfam" id="PF05547">
    <property type="entry name" value="Peptidase_M6"/>
    <property type="match status" value="1"/>
</dbReference>
<protein>
    <submittedName>
        <fullName evidence="2">M6 family metalloprotease-like protein/predicted secreted protein (Por secretion system target)</fullName>
    </submittedName>
</protein>
<dbReference type="OrthoDB" id="9813478at2"/>
<dbReference type="Gene3D" id="2.60.120.200">
    <property type="match status" value="1"/>
</dbReference>
<comment type="caution">
    <text evidence="2">The sequence shown here is derived from an EMBL/GenBank/DDBJ whole genome shotgun (WGS) entry which is preliminary data.</text>
</comment>
<evidence type="ECO:0000313" key="2">
    <source>
        <dbReference type="EMBL" id="PZX20252.1"/>
    </source>
</evidence>
<dbReference type="PANTHER" id="PTHR41775">
    <property type="entry name" value="SECRETED PROTEIN-RELATED"/>
    <property type="match status" value="1"/>
</dbReference>
<accession>A0A2W7PA76</accession>
<keyword evidence="2" id="KW-0482">Metalloprotease</keyword>
<dbReference type="SUPFAM" id="SSF55486">
    <property type="entry name" value="Metalloproteases ('zincins'), catalytic domain"/>
    <property type="match status" value="1"/>
</dbReference>
<dbReference type="EMBL" id="QKZK01000002">
    <property type="protein sequence ID" value="PZX20252.1"/>
    <property type="molecule type" value="Genomic_DNA"/>
</dbReference>
<feature type="domain" description="Peptidase M6-like" evidence="1">
    <location>
        <begin position="160"/>
        <end position="362"/>
    </location>
</feature>
<reference evidence="2 3" key="1">
    <citation type="submission" date="2018-06" db="EMBL/GenBank/DDBJ databases">
        <title>Genomic Encyclopedia of Archaeal and Bacterial Type Strains, Phase II (KMG-II): from individual species to whole genera.</title>
        <authorList>
            <person name="Goeker M."/>
        </authorList>
    </citation>
    <scope>NUCLEOTIDE SEQUENCE [LARGE SCALE GENOMIC DNA]</scope>
    <source>
        <strain evidence="2 3">DSM 6779</strain>
    </source>
</reference>
<dbReference type="InterPro" id="IPR008757">
    <property type="entry name" value="Peptidase_M6-like_domain"/>
</dbReference>
<gene>
    <name evidence="2" type="ORF">LX69_00249</name>
</gene>
<keyword evidence="2" id="KW-0378">Hydrolase</keyword>
<organism evidence="2 3">
    <name type="scientific">Breznakibacter xylanolyticus</name>
    <dbReference type="NCBI Taxonomy" id="990"/>
    <lineage>
        <taxon>Bacteria</taxon>
        <taxon>Pseudomonadati</taxon>
        <taxon>Bacteroidota</taxon>
        <taxon>Bacteroidia</taxon>
        <taxon>Marinilabiliales</taxon>
        <taxon>Marinilabiliaceae</taxon>
        <taxon>Breznakibacter</taxon>
    </lineage>
</organism>
<dbReference type="GO" id="GO:0008237">
    <property type="term" value="F:metallopeptidase activity"/>
    <property type="evidence" value="ECO:0007669"/>
    <property type="project" value="UniProtKB-KW"/>
</dbReference>
<proteinExistence type="predicted"/>